<dbReference type="AlphaFoldDB" id="X0WG92"/>
<dbReference type="Gene3D" id="3.40.50.2300">
    <property type="match status" value="1"/>
</dbReference>
<dbReference type="InterPro" id="IPR011006">
    <property type="entry name" value="CheY-like_superfamily"/>
</dbReference>
<evidence type="ECO:0000313" key="2">
    <source>
        <dbReference type="EMBL" id="GAG23533.1"/>
    </source>
</evidence>
<feature type="non-terminal residue" evidence="2">
    <location>
        <position position="1"/>
    </location>
</feature>
<evidence type="ECO:0000259" key="1">
    <source>
        <dbReference type="PROSITE" id="PS50110"/>
    </source>
</evidence>
<proteinExistence type="predicted"/>
<protein>
    <recommendedName>
        <fullName evidence="1">Response regulatory domain-containing protein</fullName>
    </recommendedName>
</protein>
<name>X0WG92_9ZZZZ</name>
<reference evidence="2" key="1">
    <citation type="journal article" date="2014" name="Front. Microbiol.">
        <title>High frequency of phylogenetically diverse reductive dehalogenase-homologous genes in deep subseafloor sedimentary metagenomes.</title>
        <authorList>
            <person name="Kawai M."/>
            <person name="Futagami T."/>
            <person name="Toyoda A."/>
            <person name="Takaki Y."/>
            <person name="Nishi S."/>
            <person name="Hori S."/>
            <person name="Arai W."/>
            <person name="Tsubouchi T."/>
            <person name="Morono Y."/>
            <person name="Uchiyama I."/>
            <person name="Ito T."/>
            <person name="Fujiyama A."/>
            <person name="Inagaki F."/>
            <person name="Takami H."/>
        </authorList>
    </citation>
    <scope>NUCLEOTIDE SEQUENCE</scope>
    <source>
        <strain evidence="2">Expedition CK06-06</strain>
    </source>
</reference>
<feature type="domain" description="Response regulatory" evidence="1">
    <location>
        <begin position="1"/>
        <end position="57"/>
    </location>
</feature>
<sequence>SGIEASKIILQVDSRVKIIFLSADNSVKEEAISLGAFLFIDKIFTINELIDAINRAIESYVL</sequence>
<dbReference type="SUPFAM" id="SSF52172">
    <property type="entry name" value="CheY-like"/>
    <property type="match status" value="1"/>
</dbReference>
<dbReference type="PROSITE" id="PS50110">
    <property type="entry name" value="RESPONSE_REGULATORY"/>
    <property type="match status" value="1"/>
</dbReference>
<organism evidence="2">
    <name type="scientific">marine sediment metagenome</name>
    <dbReference type="NCBI Taxonomy" id="412755"/>
    <lineage>
        <taxon>unclassified sequences</taxon>
        <taxon>metagenomes</taxon>
        <taxon>ecological metagenomes</taxon>
    </lineage>
</organism>
<dbReference type="GO" id="GO:0000160">
    <property type="term" value="P:phosphorelay signal transduction system"/>
    <property type="evidence" value="ECO:0007669"/>
    <property type="project" value="InterPro"/>
</dbReference>
<comment type="caution">
    <text evidence="2">The sequence shown here is derived from an EMBL/GenBank/DDBJ whole genome shotgun (WGS) entry which is preliminary data.</text>
</comment>
<gene>
    <name evidence="2" type="ORF">S01H1_60806</name>
</gene>
<dbReference type="InterPro" id="IPR001789">
    <property type="entry name" value="Sig_transdc_resp-reg_receiver"/>
</dbReference>
<dbReference type="Pfam" id="PF00072">
    <property type="entry name" value="Response_reg"/>
    <property type="match status" value="1"/>
</dbReference>
<dbReference type="EMBL" id="BARS01039837">
    <property type="protein sequence ID" value="GAG23533.1"/>
    <property type="molecule type" value="Genomic_DNA"/>
</dbReference>
<accession>X0WG92</accession>